<organism evidence="10 11">
    <name type="scientific">Lactococcus protaetiae</name>
    <dbReference type="NCBI Taxonomy" id="2592653"/>
    <lineage>
        <taxon>Bacteria</taxon>
        <taxon>Bacillati</taxon>
        <taxon>Bacillota</taxon>
        <taxon>Bacilli</taxon>
        <taxon>Lactobacillales</taxon>
        <taxon>Streptococcaceae</taxon>
        <taxon>Lactococcus</taxon>
    </lineage>
</organism>
<evidence type="ECO:0000313" key="11">
    <source>
        <dbReference type="Proteomes" id="UP000315128"/>
    </source>
</evidence>
<dbReference type="Proteomes" id="UP000315128">
    <property type="component" value="Chromosome"/>
</dbReference>
<keyword evidence="3" id="KW-0328">Glycosyltransferase</keyword>
<keyword evidence="6 8" id="KW-1133">Transmembrane helix</keyword>
<evidence type="ECO:0000256" key="7">
    <source>
        <dbReference type="ARBA" id="ARBA00023136"/>
    </source>
</evidence>
<evidence type="ECO:0000313" key="10">
    <source>
        <dbReference type="EMBL" id="QDK69988.1"/>
    </source>
</evidence>
<dbReference type="EMBL" id="CP041356">
    <property type="protein sequence ID" value="QDK69988.1"/>
    <property type="molecule type" value="Genomic_DNA"/>
</dbReference>
<dbReference type="Pfam" id="PF00535">
    <property type="entry name" value="Glycos_transf_2"/>
    <property type="match status" value="1"/>
</dbReference>
<reference evidence="10 11" key="1">
    <citation type="submission" date="2019-07" db="EMBL/GenBank/DDBJ databases">
        <title>Genome sequencing of KACC 19320.</title>
        <authorList>
            <person name="Heo J."/>
            <person name="Kim S.-J."/>
            <person name="Kim J.-S."/>
            <person name="Hong S.-B."/>
            <person name="Kwon S.-W."/>
        </authorList>
    </citation>
    <scope>NUCLEOTIDE SEQUENCE [LARGE SCALE GENOMIC DNA]</scope>
    <source>
        <strain evidence="10 11">KACC 19320</strain>
    </source>
</reference>
<comment type="similarity">
    <text evidence="2">Belongs to the glycosyltransferase 2 family.</text>
</comment>
<protein>
    <submittedName>
        <fullName evidence="10">Glycosyltransferase</fullName>
    </submittedName>
</protein>
<dbReference type="SUPFAM" id="SSF53448">
    <property type="entry name" value="Nucleotide-diphospho-sugar transferases"/>
    <property type="match status" value="1"/>
</dbReference>
<dbReference type="AlphaFoldDB" id="A0A514Z5X2"/>
<dbReference type="CDD" id="cd06423">
    <property type="entry name" value="CESA_like"/>
    <property type="match status" value="1"/>
</dbReference>
<dbReference type="PANTHER" id="PTHR43630:SF1">
    <property type="entry name" value="POLY-BETA-1,6-N-ACETYL-D-GLUCOSAMINE SYNTHASE"/>
    <property type="match status" value="1"/>
</dbReference>
<evidence type="ECO:0000256" key="1">
    <source>
        <dbReference type="ARBA" id="ARBA00004127"/>
    </source>
</evidence>
<keyword evidence="4 10" id="KW-0808">Transferase</keyword>
<proteinExistence type="inferred from homology"/>
<keyword evidence="11" id="KW-1185">Reference proteome</keyword>
<dbReference type="RefSeq" id="WP_142765649.1">
    <property type="nucleotide sequence ID" value="NZ_CP041356.1"/>
</dbReference>
<evidence type="ECO:0000256" key="6">
    <source>
        <dbReference type="ARBA" id="ARBA00022989"/>
    </source>
</evidence>
<dbReference type="InterPro" id="IPR029044">
    <property type="entry name" value="Nucleotide-diphossugar_trans"/>
</dbReference>
<dbReference type="Pfam" id="PF03552">
    <property type="entry name" value="Cellulose_synt"/>
    <property type="match status" value="1"/>
</dbReference>
<feature type="transmembrane region" description="Helical" evidence="8">
    <location>
        <begin position="379"/>
        <end position="403"/>
    </location>
</feature>
<evidence type="ECO:0000259" key="9">
    <source>
        <dbReference type="Pfam" id="PF00535"/>
    </source>
</evidence>
<sequence length="430" mass="49231">MKIMTYLSMGLLLYPLLAAIAYTIGGYVYHHSYKGKIKTFYHFKPEEEPLVTIMVPAHNEEVVIEDTLNYLAHGLNYHNYEILVIDDASTDLTVSIVQRMKLRIPNLRLIQITENHGKAHAFNIGMGFAKGEYVLSNDADTTPEPDAIWKYVNYFVGNRYQNTGAVTANMGTQNRNGLLEKSTTVEFASIMGLIKRAQQGTLGSVYAFNGANTMYRKAAALDVGGFRQDRATEDISIAWDMQYNGWRAIFAPEILFYMNIPDNGQDFYHQRLRWAMGGTESFIDNFRRIFRHPIKNINKVIMLIDQFSSITWCLYYFLTTITMLVDVVLFMVIGEYSSASYTFQSFVIFLSFMVVFGLSQLILALVLDDSGKKMKYLLFAPLYLLFFWQINVITVVNTIFLAIKNTTNYDAKGNWKSPTRVKINKDETDN</sequence>
<dbReference type="GO" id="GO:0012505">
    <property type="term" value="C:endomembrane system"/>
    <property type="evidence" value="ECO:0007669"/>
    <property type="project" value="UniProtKB-SubCell"/>
</dbReference>
<dbReference type="GO" id="GO:0016020">
    <property type="term" value="C:membrane"/>
    <property type="evidence" value="ECO:0007669"/>
    <property type="project" value="InterPro"/>
</dbReference>
<dbReference type="KEGG" id="lack:FLP15_00870"/>
<feature type="transmembrane region" description="Helical" evidence="8">
    <location>
        <begin position="312"/>
        <end position="334"/>
    </location>
</feature>
<keyword evidence="7 8" id="KW-0472">Membrane</keyword>
<evidence type="ECO:0000256" key="5">
    <source>
        <dbReference type="ARBA" id="ARBA00022692"/>
    </source>
</evidence>
<dbReference type="InterPro" id="IPR005150">
    <property type="entry name" value="Cellulose_synth"/>
</dbReference>
<gene>
    <name evidence="10" type="ORF">FLP15_00870</name>
</gene>
<comment type="subcellular location">
    <subcellularLocation>
        <location evidence="1">Endomembrane system</location>
        <topology evidence="1">Multi-pass membrane protein</topology>
    </subcellularLocation>
</comment>
<evidence type="ECO:0000256" key="8">
    <source>
        <dbReference type="SAM" id="Phobius"/>
    </source>
</evidence>
<feature type="transmembrane region" description="Helical" evidence="8">
    <location>
        <begin position="6"/>
        <end position="29"/>
    </location>
</feature>
<dbReference type="Gene3D" id="3.90.550.10">
    <property type="entry name" value="Spore Coat Polysaccharide Biosynthesis Protein SpsA, Chain A"/>
    <property type="match status" value="1"/>
</dbReference>
<dbReference type="InterPro" id="IPR001173">
    <property type="entry name" value="Glyco_trans_2-like"/>
</dbReference>
<keyword evidence="5 8" id="KW-0812">Transmembrane</keyword>
<name>A0A514Z5X2_9LACT</name>
<feature type="transmembrane region" description="Helical" evidence="8">
    <location>
        <begin position="346"/>
        <end position="367"/>
    </location>
</feature>
<dbReference type="PANTHER" id="PTHR43630">
    <property type="entry name" value="POLY-BETA-1,6-N-ACETYL-D-GLUCOSAMINE SYNTHASE"/>
    <property type="match status" value="1"/>
</dbReference>
<dbReference type="GO" id="GO:0016760">
    <property type="term" value="F:cellulose synthase (UDP-forming) activity"/>
    <property type="evidence" value="ECO:0007669"/>
    <property type="project" value="InterPro"/>
</dbReference>
<evidence type="ECO:0000256" key="3">
    <source>
        <dbReference type="ARBA" id="ARBA00022676"/>
    </source>
</evidence>
<accession>A0A514Z5X2</accession>
<evidence type="ECO:0000256" key="4">
    <source>
        <dbReference type="ARBA" id="ARBA00022679"/>
    </source>
</evidence>
<evidence type="ECO:0000256" key="2">
    <source>
        <dbReference type="ARBA" id="ARBA00006739"/>
    </source>
</evidence>
<feature type="domain" description="Glycosyltransferase 2-like" evidence="9">
    <location>
        <begin position="52"/>
        <end position="220"/>
    </location>
</feature>
<dbReference type="GO" id="GO:0030244">
    <property type="term" value="P:cellulose biosynthetic process"/>
    <property type="evidence" value="ECO:0007669"/>
    <property type="project" value="InterPro"/>
</dbReference>
<dbReference type="OrthoDB" id="9766299at2"/>